<dbReference type="SUPFAM" id="SSF90123">
    <property type="entry name" value="ABC transporter transmembrane region"/>
    <property type="match status" value="2"/>
</dbReference>
<reference evidence="17 20" key="1">
    <citation type="journal article" date="2011" name="Nature">
        <title>The Medicago genome provides insight into the evolution of rhizobial symbioses.</title>
        <authorList>
            <person name="Young N.D."/>
            <person name="Debelle F."/>
            <person name="Oldroyd G.E."/>
            <person name="Geurts R."/>
            <person name="Cannon S.B."/>
            <person name="Udvardi M.K."/>
            <person name="Benedito V.A."/>
            <person name="Mayer K.F."/>
            <person name="Gouzy J."/>
            <person name="Schoof H."/>
            <person name="Van de Peer Y."/>
            <person name="Proost S."/>
            <person name="Cook D.R."/>
            <person name="Meyers B.C."/>
            <person name="Spannagl M."/>
            <person name="Cheung F."/>
            <person name="De Mita S."/>
            <person name="Krishnakumar V."/>
            <person name="Gundlach H."/>
            <person name="Zhou S."/>
            <person name="Mudge J."/>
            <person name="Bharti A.K."/>
            <person name="Murray J.D."/>
            <person name="Naoumkina M.A."/>
            <person name="Rosen B."/>
            <person name="Silverstein K.A."/>
            <person name="Tang H."/>
            <person name="Rombauts S."/>
            <person name="Zhao P.X."/>
            <person name="Zhou P."/>
            <person name="Barbe V."/>
            <person name="Bardou P."/>
            <person name="Bechner M."/>
            <person name="Bellec A."/>
            <person name="Berger A."/>
            <person name="Berges H."/>
            <person name="Bidwell S."/>
            <person name="Bisseling T."/>
            <person name="Choisne N."/>
            <person name="Couloux A."/>
            <person name="Denny R."/>
            <person name="Deshpande S."/>
            <person name="Dai X."/>
            <person name="Doyle J.J."/>
            <person name="Dudez A.M."/>
            <person name="Farmer A.D."/>
            <person name="Fouteau S."/>
            <person name="Franken C."/>
            <person name="Gibelin C."/>
            <person name="Gish J."/>
            <person name="Goldstein S."/>
            <person name="Gonzalez A.J."/>
            <person name="Green P.J."/>
            <person name="Hallab A."/>
            <person name="Hartog M."/>
            <person name="Hua A."/>
            <person name="Humphray S.J."/>
            <person name="Jeong D.H."/>
            <person name="Jing Y."/>
            <person name="Jocker A."/>
            <person name="Kenton S.M."/>
            <person name="Kim D.J."/>
            <person name="Klee K."/>
            <person name="Lai H."/>
            <person name="Lang C."/>
            <person name="Lin S."/>
            <person name="Macmil S.L."/>
            <person name="Magdelenat G."/>
            <person name="Matthews L."/>
            <person name="McCorrison J."/>
            <person name="Monaghan E.L."/>
            <person name="Mun J.H."/>
            <person name="Najar F.Z."/>
            <person name="Nicholson C."/>
            <person name="Noirot C."/>
            <person name="O'Bleness M."/>
            <person name="Paule C.R."/>
            <person name="Poulain J."/>
            <person name="Prion F."/>
            <person name="Qin B."/>
            <person name="Qu C."/>
            <person name="Retzel E.F."/>
            <person name="Riddle C."/>
            <person name="Sallet E."/>
            <person name="Samain S."/>
            <person name="Samson N."/>
            <person name="Sanders I."/>
            <person name="Saurat O."/>
            <person name="Scarpelli C."/>
            <person name="Schiex T."/>
            <person name="Segurens B."/>
            <person name="Severin A.J."/>
            <person name="Sherrier D.J."/>
            <person name="Shi R."/>
            <person name="Sims S."/>
            <person name="Singer S.R."/>
            <person name="Sinharoy S."/>
            <person name="Sterck L."/>
            <person name="Viollet A."/>
            <person name="Wang B.B."/>
            <person name="Wang K."/>
            <person name="Wang M."/>
            <person name="Wang X."/>
            <person name="Warfsmann J."/>
            <person name="Weissenbach J."/>
            <person name="White D.D."/>
            <person name="White J.D."/>
            <person name="Wiley G.B."/>
            <person name="Wincker P."/>
            <person name="Xing Y."/>
            <person name="Yang L."/>
            <person name="Yao Z."/>
            <person name="Ying F."/>
            <person name="Zhai J."/>
            <person name="Zhou L."/>
            <person name="Zuber A."/>
            <person name="Denarie J."/>
            <person name="Dixon R.A."/>
            <person name="May G.D."/>
            <person name="Schwartz D.C."/>
            <person name="Rogers J."/>
            <person name="Quetier F."/>
            <person name="Town C.D."/>
            <person name="Roe B.A."/>
        </authorList>
    </citation>
    <scope>NUCLEOTIDE SEQUENCE [LARGE SCALE GENOMIC DNA]</scope>
    <source>
        <strain evidence="17">A17</strain>
        <strain evidence="19 20">cv. Jemalong A17</strain>
    </source>
</reference>
<dbReference type="EMBL" id="PSQE01000008">
    <property type="protein sequence ID" value="RHN39247.1"/>
    <property type="molecule type" value="Genomic_DNA"/>
</dbReference>
<dbReference type="SMART" id="SM00382">
    <property type="entry name" value="AAA"/>
    <property type="match status" value="2"/>
</dbReference>
<dbReference type="eggNOG" id="KOG0054">
    <property type="taxonomic scope" value="Eukaryota"/>
</dbReference>
<feature type="transmembrane region" description="Helical" evidence="14">
    <location>
        <begin position="317"/>
        <end position="335"/>
    </location>
</feature>
<evidence type="ECO:0000256" key="12">
    <source>
        <dbReference type="ARBA" id="ARBA00034018"/>
    </source>
</evidence>
<feature type="transmembrane region" description="Helical" evidence="14">
    <location>
        <begin position="156"/>
        <end position="173"/>
    </location>
</feature>
<dbReference type="Pfam" id="PF00005">
    <property type="entry name" value="ABC_tran"/>
    <property type="match status" value="2"/>
</dbReference>
<dbReference type="FunFam" id="1.20.1560.10:FF:000002">
    <property type="entry name" value="ABC transporter C family member 5"/>
    <property type="match status" value="1"/>
</dbReference>
<feature type="transmembrane region" description="Helical" evidence="14">
    <location>
        <begin position="124"/>
        <end position="144"/>
    </location>
</feature>
<keyword evidence="5 14" id="KW-0812">Transmembrane</keyword>
<dbReference type="PROSITE" id="PS50929">
    <property type="entry name" value="ABC_TM1F"/>
    <property type="match status" value="2"/>
</dbReference>
<comment type="similarity">
    <text evidence="2">Belongs to the ABC transporter superfamily. ABCC family. Conjugate transporter (TC 3.A.1.208) subfamily.</text>
</comment>
<dbReference type="InterPro" id="IPR003439">
    <property type="entry name" value="ABC_transporter-like_ATP-bd"/>
</dbReference>
<evidence type="ECO:0000313" key="18">
    <source>
        <dbReference type="EMBL" id="RHN39247.1"/>
    </source>
</evidence>
<dbReference type="InterPro" id="IPR017871">
    <property type="entry name" value="ABC_transporter-like_CS"/>
</dbReference>
<keyword evidence="8" id="KW-0067">ATP-binding</keyword>
<dbReference type="InterPro" id="IPR011527">
    <property type="entry name" value="ABC1_TM_dom"/>
</dbReference>
<evidence type="ECO:0000259" key="16">
    <source>
        <dbReference type="PROSITE" id="PS50929"/>
    </source>
</evidence>
<feature type="transmembrane region" description="Helical" evidence="14">
    <location>
        <begin position="394"/>
        <end position="419"/>
    </location>
</feature>
<feature type="transmembrane region" description="Helical" evidence="14">
    <location>
        <begin position="1140"/>
        <end position="1159"/>
    </location>
</feature>
<dbReference type="eggNOG" id="KOG3120">
    <property type="taxonomic scope" value="Eukaryota"/>
</dbReference>
<keyword evidence="10 14" id="KW-1133">Transmembrane helix</keyword>
<dbReference type="EC" id="7.6.2.2" evidence="3"/>
<gene>
    <name evidence="19" type="primary">25500424</name>
    <name evidence="17" type="ordered locus">MTR_8g015980</name>
    <name evidence="18" type="ORF">MtrunA17_Chr8g0341761</name>
</gene>
<dbReference type="GO" id="GO:0005524">
    <property type="term" value="F:ATP binding"/>
    <property type="evidence" value="ECO:0007669"/>
    <property type="project" value="UniProtKB-KW"/>
</dbReference>
<name>A0A072TLE5_MEDTR</name>
<evidence type="ECO:0000256" key="2">
    <source>
        <dbReference type="ARBA" id="ARBA00009726"/>
    </source>
</evidence>
<feature type="transmembrane region" description="Helical" evidence="14">
    <location>
        <begin position="30"/>
        <end position="51"/>
    </location>
</feature>
<dbReference type="HOGENOM" id="CLU_000604_27_0_1"/>
<dbReference type="InterPro" id="IPR050173">
    <property type="entry name" value="ABC_transporter_C-like"/>
</dbReference>
<dbReference type="FunFam" id="3.40.50.300:FF:000169">
    <property type="entry name" value="ABC transporter C family member 3"/>
    <property type="match status" value="1"/>
</dbReference>
<organism evidence="17 20">
    <name type="scientific">Medicago truncatula</name>
    <name type="common">Barrel medic</name>
    <name type="synonym">Medicago tribuloides</name>
    <dbReference type="NCBI Taxonomy" id="3880"/>
    <lineage>
        <taxon>Eukaryota</taxon>
        <taxon>Viridiplantae</taxon>
        <taxon>Streptophyta</taxon>
        <taxon>Embryophyta</taxon>
        <taxon>Tracheophyta</taxon>
        <taxon>Spermatophyta</taxon>
        <taxon>Magnoliopsida</taxon>
        <taxon>eudicotyledons</taxon>
        <taxon>Gunneridae</taxon>
        <taxon>Pentapetalae</taxon>
        <taxon>rosids</taxon>
        <taxon>fabids</taxon>
        <taxon>Fabales</taxon>
        <taxon>Fabaceae</taxon>
        <taxon>Papilionoideae</taxon>
        <taxon>50 kb inversion clade</taxon>
        <taxon>NPAAA clade</taxon>
        <taxon>Hologalegina</taxon>
        <taxon>IRL clade</taxon>
        <taxon>Trifolieae</taxon>
        <taxon>Medicago</taxon>
    </lineage>
</organism>
<dbReference type="PANTHER" id="PTHR24223">
    <property type="entry name" value="ATP-BINDING CASSETTE SUB-FAMILY C"/>
    <property type="match status" value="1"/>
</dbReference>
<feature type="transmembrane region" description="Helical" evidence="14">
    <location>
        <begin position="998"/>
        <end position="1019"/>
    </location>
</feature>
<feature type="domain" description="ABC transporter" evidence="15">
    <location>
        <begin position="596"/>
        <end position="819"/>
    </location>
</feature>
<dbReference type="CDD" id="cd03250">
    <property type="entry name" value="ABCC_MRP_domain1"/>
    <property type="match status" value="1"/>
</dbReference>
<dbReference type="FunFam" id="1.20.1560.10:FF:000003">
    <property type="entry name" value="ABC transporter C family member 10"/>
    <property type="match status" value="1"/>
</dbReference>
<dbReference type="InterPro" id="IPR044746">
    <property type="entry name" value="ABCC_6TM_D1"/>
</dbReference>
<feature type="domain" description="ABC transporter" evidence="15">
    <location>
        <begin position="1207"/>
        <end position="1439"/>
    </location>
</feature>
<dbReference type="Proteomes" id="UP000265566">
    <property type="component" value="Chromosome 8"/>
</dbReference>
<dbReference type="InterPro" id="IPR036640">
    <property type="entry name" value="ABC1_TM_sf"/>
</dbReference>
<dbReference type="PROSITE" id="PS50893">
    <property type="entry name" value="ABC_TRANSPORTER_2"/>
    <property type="match status" value="2"/>
</dbReference>
<evidence type="ECO:0000256" key="3">
    <source>
        <dbReference type="ARBA" id="ARBA00012191"/>
    </source>
</evidence>
<evidence type="ECO:0000256" key="13">
    <source>
        <dbReference type="SAM" id="MobiDB-lite"/>
    </source>
</evidence>
<dbReference type="FunFam" id="3.40.50.300:FF:001405">
    <property type="entry name" value="Multidrug resistance protein associated1"/>
    <property type="match status" value="1"/>
</dbReference>
<evidence type="ECO:0000256" key="11">
    <source>
        <dbReference type="ARBA" id="ARBA00023136"/>
    </source>
</evidence>
<feature type="transmembrane region" description="Helical" evidence="14">
    <location>
        <begin position="98"/>
        <end position="117"/>
    </location>
</feature>
<feature type="domain" description="ABC transmembrane type-1" evidence="16">
    <location>
        <begin position="903"/>
        <end position="1155"/>
    </location>
</feature>
<evidence type="ECO:0000256" key="9">
    <source>
        <dbReference type="ARBA" id="ARBA00022967"/>
    </source>
</evidence>
<evidence type="ECO:0000256" key="1">
    <source>
        <dbReference type="ARBA" id="ARBA00004141"/>
    </source>
</evidence>
<accession>A0A072TLE5</accession>
<comment type="subcellular location">
    <subcellularLocation>
        <location evidence="1">Membrane</location>
        <topology evidence="1">Multi-pass membrane protein</topology>
    </subcellularLocation>
</comment>
<keyword evidence="4" id="KW-0813">Transport</keyword>
<evidence type="ECO:0000313" key="20">
    <source>
        <dbReference type="Proteomes" id="UP000002051"/>
    </source>
</evidence>
<dbReference type="InterPro" id="IPR003593">
    <property type="entry name" value="AAA+_ATPase"/>
</dbReference>
<dbReference type="SUPFAM" id="SSF52540">
    <property type="entry name" value="P-loop containing nucleoside triphosphate hydrolases"/>
    <property type="match status" value="2"/>
</dbReference>
<comment type="catalytic activity">
    <reaction evidence="12">
        <text>ATP + H2O + xenobioticSide 1 = ADP + phosphate + xenobioticSide 2.</text>
        <dbReference type="EC" id="7.6.2.2"/>
    </reaction>
</comment>
<sequence length="1454" mass="162241">MAYFDNTIGEISWICLKNFDFNSLCSQRSLIDTINILFVCVYCTSLIITLIRKSSTNGSHGKCWIFIIVSICCGTISIAFFSIGLWDFIAKTDNSEKLSCIIKGLIWISLSVSLIVQRVKWIRILISIWWTFSCVLVSSLNIEILLRNHAIETFDIVQWLVHFLLLYCAFKNLDYIGTHSVQEGLTEPLLAGKNETKQTGLGRATFLSKLNFSWINSLLSLGYSKPLDLEDIPSVVSEDEADMSYQKFVNAWESLVRERTKNNTKSLVLWSIVRTFLKENILIAFYALIRTVSVAVSPLILYAFVNYSNRTEADLKQGLSIVGILILTKVFESLSQRHWFFNSRRSGMKMRSALMVAVYRKQLKLSSSARQRHSAGEIVNYIAVDAYRMGEFPWWFHTTWTCAFQLILSISVLFGVVGVGALPGLVPLLICGLLNVPFARILQNCQSQFMIAQDERLRSTSEVLNSMKIIKLQSWEEKFKNLVELLRDKEFVWLSKAQILKATNSFLYWMSPTVVSAVVFVGCAVTKSAPLNAETIFTVLATLRNMGEPVRMIPEALSILIQVKVSFDRLTNFLLDEELNNDDSERNIQQLSVNAVEIQDGNFNWDHESMSPTLKDVNLEIKWRQKIAVCGPVGAGKSSLLYAILGEIPKIQGTVNVGGTLAYVSQSSWIQSGTVQENILFGKPMDKRRYEKAIKACALDKDINDFSHGDLTEIGQRGINMSGGQKQRIQLARAVYNDADIYLLDDPFSAVDAHTAAILFNDCVMTALREKTVILVTHQVEFLSEVDTILVMEGGKVIQSGSYENLLTAGTAFEQLVRAHKDTITELNQDQENKEGSENEVLAKHQSEGEISSIKGPIGAQLTQEEEKVIGNVGWKPFWDYINYSKGTFMLCMIMLSQSGFMALQTSSTYWLAIAIEIPKVTNAALIGVYALISFSSAAFVYVRSYLTALLGLKASTVFFSSFTTAIFNAPMLFFDSTPVGRILTRASSDLSILDFDIPYSITFVASIAIEVLVIICVVASVTWQVLIVAVPAMVASIYVQQYYQATASELIRINGTTKAPVMNFAAETSLGVVTVRSFNMVDRFFKNYLKLVDTDASLFFHSNGAMEWVVLRIEALQNLTVITAALLLILLPQGYVSPGLVGLSLSYAFTLTGAQIFWSRWFSNLSNHIISVERINQFIHIPAEPPAIVDNNRPPSSWPSKGKIDLQGLEIRYRPNSPLVLKGIICTFKEGSRVGVVGRTGSGKSTLISALFRLVEPSRGDILIDGVNICSIGLKDLRTKLSIIPQEPTLFKGSIRTNLDPLGLYSDDEIWKAVEKCQLKETISKLPNLLDSSVSDEGGNWSLGQRQLFCLGRVLLKRNRILVLDEATASIDSATDAILQRVIRQEFSECTVITVAHRVPTVIDSDMVMVLSYGKLVEYDEPSKLMDTNSSFSKLVAEYWSSCRKSSSQRLSG</sequence>
<evidence type="ECO:0000256" key="7">
    <source>
        <dbReference type="ARBA" id="ARBA00022741"/>
    </source>
</evidence>
<dbReference type="InterPro" id="IPR027417">
    <property type="entry name" value="P-loop_NTPase"/>
</dbReference>
<dbReference type="PROSITE" id="PS00211">
    <property type="entry name" value="ABC_TRANSPORTER_1"/>
    <property type="match status" value="1"/>
</dbReference>
<feature type="region of interest" description="Disordered" evidence="13">
    <location>
        <begin position="828"/>
        <end position="848"/>
    </location>
</feature>
<keyword evidence="9" id="KW-1278">Translocase</keyword>
<dbReference type="KEGG" id="mtr:25500424"/>
<keyword evidence="7" id="KW-0547">Nucleotide-binding</keyword>
<reference evidence="18" key="5">
    <citation type="journal article" date="2018" name="Nat. Plants">
        <title>Whole-genome landscape of Medicago truncatula symbiotic genes.</title>
        <authorList>
            <person name="Pecrix Y."/>
            <person name="Gamas P."/>
            <person name="Carrere S."/>
        </authorList>
    </citation>
    <scope>NUCLEOTIDE SEQUENCE</scope>
    <source>
        <tissue evidence="18">Leaves</tissue>
    </source>
</reference>
<evidence type="ECO:0000313" key="21">
    <source>
        <dbReference type="Proteomes" id="UP000265566"/>
    </source>
</evidence>
<dbReference type="GO" id="GO:0055085">
    <property type="term" value="P:transmembrane transport"/>
    <property type="evidence" value="ECO:0000318"/>
    <property type="project" value="GO_Central"/>
</dbReference>
<protein>
    <recommendedName>
        <fullName evidence="3">ABC-type xenobiotic transporter</fullName>
        <ecNumber evidence="3">7.6.2.2</ecNumber>
    </recommendedName>
</protein>
<dbReference type="CDD" id="cd03244">
    <property type="entry name" value="ABCC_MRP_domain2"/>
    <property type="match status" value="1"/>
</dbReference>
<reference evidence="21" key="4">
    <citation type="journal article" date="2018" name="Nat. Plants">
        <title>Whole-genome landscape of Medicago truncatula symbiotic genes.</title>
        <authorList>
            <person name="Pecrix Y."/>
            <person name="Staton S.E."/>
            <person name="Sallet E."/>
            <person name="Lelandais-Briere C."/>
            <person name="Moreau S."/>
            <person name="Carrere S."/>
            <person name="Blein T."/>
            <person name="Jardinaud M.F."/>
            <person name="Latrasse D."/>
            <person name="Zouine M."/>
            <person name="Zahm M."/>
            <person name="Kreplak J."/>
            <person name="Mayjonade B."/>
            <person name="Satge C."/>
            <person name="Perez M."/>
            <person name="Cauet S."/>
            <person name="Marande W."/>
            <person name="Chantry-Darmon C."/>
            <person name="Lopez-Roques C."/>
            <person name="Bouchez O."/>
            <person name="Berard A."/>
            <person name="Debelle F."/>
            <person name="Munos S."/>
            <person name="Bendahmane A."/>
            <person name="Berges H."/>
            <person name="Niebel A."/>
            <person name="Buitink J."/>
            <person name="Frugier F."/>
            <person name="Benhamed M."/>
            <person name="Crespi M."/>
            <person name="Gouzy J."/>
            <person name="Gamas P."/>
        </authorList>
    </citation>
    <scope>NUCLEOTIDE SEQUENCE [LARGE SCALE GENOMIC DNA]</scope>
    <source>
        <strain evidence="21">cv. Jemalong A17</strain>
    </source>
</reference>
<dbReference type="GO" id="GO:0016887">
    <property type="term" value="F:ATP hydrolysis activity"/>
    <property type="evidence" value="ECO:0007669"/>
    <property type="project" value="InterPro"/>
</dbReference>
<dbReference type="PaxDb" id="3880-AES85788"/>
<evidence type="ECO:0000256" key="4">
    <source>
        <dbReference type="ARBA" id="ARBA00022448"/>
    </source>
</evidence>
<feature type="transmembrane region" description="Helical" evidence="14">
    <location>
        <begin position="1116"/>
        <end position="1133"/>
    </location>
</feature>
<feature type="transmembrane region" description="Helical" evidence="14">
    <location>
        <begin position="955"/>
        <end position="975"/>
    </location>
</feature>
<dbReference type="Gene3D" id="3.40.50.300">
    <property type="entry name" value="P-loop containing nucleotide triphosphate hydrolases"/>
    <property type="match status" value="2"/>
</dbReference>
<evidence type="ECO:0000256" key="8">
    <source>
        <dbReference type="ARBA" id="ARBA00022840"/>
    </source>
</evidence>
<feature type="transmembrane region" description="Helical" evidence="14">
    <location>
        <begin position="281"/>
        <end position="305"/>
    </location>
</feature>
<feature type="transmembrane region" description="Helical" evidence="14">
    <location>
        <begin position="63"/>
        <end position="86"/>
    </location>
</feature>
<keyword evidence="20" id="KW-1185">Reference proteome</keyword>
<evidence type="ECO:0000259" key="15">
    <source>
        <dbReference type="PROSITE" id="PS50893"/>
    </source>
</evidence>
<evidence type="ECO:0000256" key="14">
    <source>
        <dbReference type="SAM" id="Phobius"/>
    </source>
</evidence>
<dbReference type="Gene3D" id="1.20.1560.10">
    <property type="entry name" value="ABC transporter type 1, transmembrane domain"/>
    <property type="match status" value="2"/>
</dbReference>
<dbReference type="GO" id="GO:0008559">
    <property type="term" value="F:ABC-type xenobiotic transporter activity"/>
    <property type="evidence" value="ECO:0007669"/>
    <property type="project" value="UniProtKB-EC"/>
</dbReference>
<dbReference type="CDD" id="cd18580">
    <property type="entry name" value="ABC_6TM_ABCC_D2"/>
    <property type="match status" value="1"/>
</dbReference>
<dbReference type="GO" id="GO:0140359">
    <property type="term" value="F:ABC-type transporter activity"/>
    <property type="evidence" value="ECO:0000318"/>
    <property type="project" value="GO_Central"/>
</dbReference>
<evidence type="ECO:0000256" key="6">
    <source>
        <dbReference type="ARBA" id="ARBA00022737"/>
    </source>
</evidence>
<feature type="domain" description="ABC transmembrane type-1" evidence="16">
    <location>
        <begin position="281"/>
        <end position="562"/>
    </location>
</feature>
<keyword evidence="11 14" id="KW-0472">Membrane</keyword>
<reference evidence="19" key="3">
    <citation type="submission" date="2015-04" db="UniProtKB">
        <authorList>
            <consortium name="EnsemblPlants"/>
        </authorList>
    </citation>
    <scope>IDENTIFICATION</scope>
    <source>
        <strain evidence="19">cv. Jemalong A17</strain>
    </source>
</reference>
<dbReference type="EnsemblPlants" id="KEH18319">
    <property type="protein sequence ID" value="KEH18319"/>
    <property type="gene ID" value="MTR_8g015980"/>
</dbReference>
<proteinExistence type="inferred from homology"/>
<feature type="transmembrane region" description="Helical" evidence="14">
    <location>
        <begin position="924"/>
        <end position="943"/>
    </location>
</feature>
<feature type="compositionally biased region" description="Basic and acidic residues" evidence="13">
    <location>
        <begin position="831"/>
        <end position="848"/>
    </location>
</feature>
<evidence type="ECO:0000256" key="10">
    <source>
        <dbReference type="ARBA" id="ARBA00022989"/>
    </source>
</evidence>
<dbReference type="InterPro" id="IPR044726">
    <property type="entry name" value="ABCC_6TM_D2"/>
</dbReference>
<reference evidence="17 20" key="2">
    <citation type="journal article" date="2014" name="BMC Genomics">
        <title>An improved genome release (version Mt4.0) for the model legume Medicago truncatula.</title>
        <authorList>
            <person name="Tang H."/>
            <person name="Krishnakumar V."/>
            <person name="Bidwell S."/>
            <person name="Rosen B."/>
            <person name="Chan A."/>
            <person name="Zhou S."/>
            <person name="Gentzbittel L."/>
            <person name="Childs K.L."/>
            <person name="Yandell M."/>
            <person name="Gundlach H."/>
            <person name="Mayer K.F."/>
            <person name="Schwartz D.C."/>
            <person name="Town C.D."/>
        </authorList>
    </citation>
    <scope>GENOME REANNOTATION</scope>
    <source>
        <strain evidence="17">A17</strain>
        <strain evidence="19 20">cv. Jemalong A17</strain>
    </source>
</reference>
<keyword evidence="18" id="KW-0378">Hydrolase</keyword>
<feature type="transmembrane region" description="Helical" evidence="14">
    <location>
        <begin position="1026"/>
        <end position="1044"/>
    </location>
</feature>
<dbReference type="PANTHER" id="PTHR24223:SF108">
    <property type="entry name" value="ABC TRANSPORTER C FAMILY MEMBER 8"/>
    <property type="match status" value="1"/>
</dbReference>
<evidence type="ECO:0000313" key="19">
    <source>
        <dbReference type="EnsemblPlants" id="KEH18319"/>
    </source>
</evidence>
<dbReference type="OrthoDB" id="6500128at2759"/>
<keyword evidence="6" id="KW-0677">Repeat</keyword>
<dbReference type="GO" id="GO:0016020">
    <property type="term" value="C:membrane"/>
    <property type="evidence" value="ECO:0007669"/>
    <property type="project" value="UniProtKB-SubCell"/>
</dbReference>
<evidence type="ECO:0000256" key="5">
    <source>
        <dbReference type="ARBA" id="ARBA00022692"/>
    </source>
</evidence>
<dbReference type="Proteomes" id="UP000002051">
    <property type="component" value="Chromosome 8"/>
</dbReference>
<evidence type="ECO:0000313" key="17">
    <source>
        <dbReference type="EMBL" id="KEH18319.1"/>
    </source>
</evidence>
<dbReference type="EMBL" id="CM001224">
    <property type="protein sequence ID" value="KEH18319.1"/>
    <property type="molecule type" value="Genomic_DNA"/>
</dbReference>
<dbReference type="Gramene" id="rna45252">
    <property type="protein sequence ID" value="RHN39247.1"/>
    <property type="gene ID" value="gene45252"/>
</dbReference>
<dbReference type="Pfam" id="PF00664">
    <property type="entry name" value="ABC_membrane"/>
    <property type="match status" value="2"/>
</dbReference>
<dbReference type="CDD" id="cd18579">
    <property type="entry name" value="ABC_6TM_ABCC_D1"/>
    <property type="match status" value="1"/>
</dbReference>